<sequence>MEVVLLVVVIVMIYWVANKVSDKSKLLHYRMDEVLHELQQLRAEVESARPAPAAPEPSKPVVQEEVVPPVIAPVPEPVTAKEEVTADISFQELIEQATVQNVSIPASPEQPVVTEPQPSFVENFLRNNPDLEKFIGENLMNKIGIGILVLGIGYFVKFAIDKEWINEIGRVFIGILAGGALIGLAHRMRKSFAAFSSVLVGGGLAVLYFTIAIAFHQYQIFSQTVAFVLMVVITGFSILLSVSYNRVELAVLAILGGFATPFMLSTGEGNYKVLFTYVLILNVGMLILAYLKKWNILNWICYLFTIILYGGWLTREAMSTKEVPYVGALVFGTLFYLVFFLMNIINNIKEKSKFAPSEIAILLSNTFLYYSAGMYILANIEKGLYQGLFTVLVAIFNFLFAFVLYKNEKVDRNLIYLLIGLVITFVSLAVPVQLEGNYITMFWALEAVLLLWLSQKSGLKLIANSSLLVNGLMLVSLAMDWSDLYTSTTTNTVLPIVLNKAFITGAVAIISLLATQYLLRLQEHTFHFRLFAIPVKPYQALLSIILGLVIYLVGLLELDYQLTLYMESQVNRTILLGCYNLLYISILLLMGFYREKYTLSVAASMLGVLGTILYLLVYNQAVLQLVKSHYINSGINFIGFGFHYLSFLLVLGIVTLLLRNKNLLSQIIPSVDKGLSWFLCFILVFVFSSELVFHVVYFNSSSVTLTGLSQESTRQIYEQFTSLLKQTYKVGFPILWGICGFAFMIIGLRRKNRDLRIIALSLFTLTLTKLFIYDIRGISEGGKIAAFISLGIVLLVISFMYQNLKRLILADDSTNQRSVE</sequence>
<dbReference type="Proteomes" id="UP001168528">
    <property type="component" value="Unassembled WGS sequence"/>
</dbReference>
<keyword evidence="1" id="KW-1133">Transmembrane helix</keyword>
<feature type="transmembrane region" description="Helical" evidence="1">
    <location>
        <begin position="139"/>
        <end position="156"/>
    </location>
</feature>
<feature type="transmembrane region" description="Helical" evidence="1">
    <location>
        <begin position="461"/>
        <end position="481"/>
    </location>
</feature>
<dbReference type="PANTHER" id="PTHR38434:SF1">
    <property type="entry name" value="BLL2549 PROTEIN"/>
    <property type="match status" value="1"/>
</dbReference>
<feature type="transmembrane region" description="Helical" evidence="1">
    <location>
        <begin position="540"/>
        <end position="558"/>
    </location>
</feature>
<feature type="transmembrane region" description="Helical" evidence="1">
    <location>
        <begin position="249"/>
        <end position="267"/>
    </location>
</feature>
<feature type="transmembrane region" description="Helical" evidence="1">
    <location>
        <begin position="501"/>
        <end position="519"/>
    </location>
</feature>
<feature type="transmembrane region" description="Helical" evidence="1">
    <location>
        <begin position="168"/>
        <end position="185"/>
    </location>
</feature>
<feature type="transmembrane region" description="Helical" evidence="1">
    <location>
        <begin position="357"/>
        <end position="378"/>
    </location>
</feature>
<feature type="transmembrane region" description="Helical" evidence="1">
    <location>
        <begin position="192"/>
        <end position="214"/>
    </location>
</feature>
<name>A0ABT8R970_9BACT</name>
<feature type="transmembrane region" description="Helical" evidence="1">
    <location>
        <begin position="296"/>
        <end position="313"/>
    </location>
</feature>
<feature type="transmembrane region" description="Helical" evidence="1">
    <location>
        <begin position="220"/>
        <end position="242"/>
    </location>
</feature>
<proteinExistence type="predicted"/>
<dbReference type="PANTHER" id="PTHR38434">
    <property type="entry name" value="BLL2549 PROTEIN"/>
    <property type="match status" value="1"/>
</dbReference>
<dbReference type="Pfam" id="PF10101">
    <property type="entry name" value="DUF2339"/>
    <property type="match status" value="1"/>
</dbReference>
<feature type="transmembrane region" description="Helical" evidence="1">
    <location>
        <begin position="325"/>
        <end position="345"/>
    </location>
</feature>
<accession>A0ABT8R970</accession>
<feature type="transmembrane region" description="Helical" evidence="1">
    <location>
        <begin position="384"/>
        <end position="405"/>
    </location>
</feature>
<keyword evidence="1" id="KW-0812">Transmembrane</keyword>
<dbReference type="RefSeq" id="WP_302038021.1">
    <property type="nucleotide sequence ID" value="NZ_JAUKPO010000006.1"/>
</dbReference>
<feature type="transmembrane region" description="Helical" evidence="1">
    <location>
        <begin position="6"/>
        <end position="21"/>
    </location>
</feature>
<feature type="transmembrane region" description="Helical" evidence="1">
    <location>
        <begin position="597"/>
        <end position="617"/>
    </location>
</feature>
<protein>
    <submittedName>
        <fullName evidence="2">DUF2339 domain-containing protein</fullName>
    </submittedName>
</protein>
<dbReference type="EMBL" id="JAUKPO010000006">
    <property type="protein sequence ID" value="MDO1447220.1"/>
    <property type="molecule type" value="Genomic_DNA"/>
</dbReference>
<feature type="transmembrane region" description="Helical" evidence="1">
    <location>
        <begin position="755"/>
        <end position="772"/>
    </location>
</feature>
<feature type="transmembrane region" description="Helical" evidence="1">
    <location>
        <begin position="730"/>
        <end position="748"/>
    </location>
</feature>
<evidence type="ECO:0000313" key="3">
    <source>
        <dbReference type="Proteomes" id="UP001168528"/>
    </source>
</evidence>
<evidence type="ECO:0000256" key="1">
    <source>
        <dbReference type="SAM" id="Phobius"/>
    </source>
</evidence>
<feature type="transmembrane region" description="Helical" evidence="1">
    <location>
        <begin position="414"/>
        <end position="432"/>
    </location>
</feature>
<feature type="transmembrane region" description="Helical" evidence="1">
    <location>
        <begin position="637"/>
        <end position="658"/>
    </location>
</feature>
<feature type="transmembrane region" description="Helical" evidence="1">
    <location>
        <begin position="438"/>
        <end position="454"/>
    </location>
</feature>
<dbReference type="InterPro" id="IPR019286">
    <property type="entry name" value="DUF2339_TM"/>
</dbReference>
<evidence type="ECO:0000313" key="2">
    <source>
        <dbReference type="EMBL" id="MDO1447220.1"/>
    </source>
</evidence>
<feature type="transmembrane region" description="Helical" evidence="1">
    <location>
        <begin position="570"/>
        <end position="590"/>
    </location>
</feature>
<keyword evidence="1" id="KW-0472">Membrane</keyword>
<reference evidence="2" key="1">
    <citation type="submission" date="2023-07" db="EMBL/GenBank/DDBJ databases">
        <title>The genome sequence of Rhodocytophaga aerolata KACC 12507.</title>
        <authorList>
            <person name="Zhang X."/>
        </authorList>
    </citation>
    <scope>NUCLEOTIDE SEQUENCE</scope>
    <source>
        <strain evidence="2">KACC 12507</strain>
    </source>
</reference>
<feature type="transmembrane region" description="Helical" evidence="1">
    <location>
        <begin position="678"/>
        <end position="698"/>
    </location>
</feature>
<gene>
    <name evidence="2" type="ORF">Q0590_13200</name>
</gene>
<organism evidence="2 3">
    <name type="scientific">Rhodocytophaga aerolata</name>
    <dbReference type="NCBI Taxonomy" id="455078"/>
    <lineage>
        <taxon>Bacteria</taxon>
        <taxon>Pseudomonadati</taxon>
        <taxon>Bacteroidota</taxon>
        <taxon>Cytophagia</taxon>
        <taxon>Cytophagales</taxon>
        <taxon>Rhodocytophagaceae</taxon>
        <taxon>Rhodocytophaga</taxon>
    </lineage>
</organism>
<feature type="transmembrane region" description="Helical" evidence="1">
    <location>
        <begin position="273"/>
        <end position="291"/>
    </location>
</feature>
<keyword evidence="3" id="KW-1185">Reference proteome</keyword>
<comment type="caution">
    <text evidence="2">The sequence shown here is derived from an EMBL/GenBank/DDBJ whole genome shotgun (WGS) entry which is preliminary data.</text>
</comment>
<feature type="transmembrane region" description="Helical" evidence="1">
    <location>
        <begin position="784"/>
        <end position="801"/>
    </location>
</feature>